<sequence length="151" mass="16499">MTVGGTQMQALARVTDLRLLGAERDVAAAQKACLQADALVAQAQRAVADFDAGYPQKRAELSASFGTRMYLSEDLDHLRAAVAALQDERAPLADSQAQAEMAREAAECLLRDCLARRAELTACKYKREELAQTLIQRESKSAEIRAEQVCE</sequence>
<dbReference type="InterPro" id="IPR053716">
    <property type="entry name" value="Flag_assembly_chemotaxis_eff"/>
</dbReference>
<dbReference type="PATRIC" id="fig|1675527.3.peg.1416"/>
<dbReference type="Proteomes" id="UP000037178">
    <property type="component" value="Unassembled WGS sequence"/>
</dbReference>
<evidence type="ECO:0000313" key="1">
    <source>
        <dbReference type="EMBL" id="KMW56379.1"/>
    </source>
</evidence>
<dbReference type="Gene3D" id="1.10.287.1700">
    <property type="match status" value="1"/>
</dbReference>
<evidence type="ECO:0000313" key="2">
    <source>
        <dbReference type="Proteomes" id="UP000037178"/>
    </source>
</evidence>
<reference evidence="1 2" key="1">
    <citation type="submission" date="2015-06" db="EMBL/GenBank/DDBJ databases">
        <title>Draft genome sequence of an Alphaproteobacteria species associated to the Mediterranean sponge Oscarella lobularis.</title>
        <authorList>
            <person name="Jourda C."/>
            <person name="Santini S."/>
            <person name="Claverie J.-M."/>
        </authorList>
    </citation>
    <scope>NUCLEOTIDE SEQUENCE [LARGE SCALE GENOMIC DNA]</scope>
    <source>
        <strain evidence="1">IGS</strain>
    </source>
</reference>
<dbReference type="STRING" id="1675527.AIOL_001331"/>
<keyword evidence="2" id="KW-1185">Reference proteome</keyword>
<organism evidence="1 2">
    <name type="scientific">Candidatus Rhodobacter oscarellae</name>
    <dbReference type="NCBI Taxonomy" id="1675527"/>
    <lineage>
        <taxon>Bacteria</taxon>
        <taxon>Pseudomonadati</taxon>
        <taxon>Pseudomonadota</taxon>
        <taxon>Alphaproteobacteria</taxon>
        <taxon>Rhodobacterales</taxon>
        <taxon>Rhodobacter group</taxon>
        <taxon>Rhodobacter</taxon>
    </lineage>
</organism>
<gene>
    <name evidence="1" type="ORF">AIOL_001331</name>
</gene>
<name>A0A0J9E3I0_9RHOB</name>
<dbReference type="EMBL" id="LFTY01000002">
    <property type="protein sequence ID" value="KMW56379.1"/>
    <property type="molecule type" value="Genomic_DNA"/>
</dbReference>
<proteinExistence type="predicted"/>
<dbReference type="RefSeq" id="WP_049642275.1">
    <property type="nucleotide sequence ID" value="NZ_LFTY01000002.1"/>
</dbReference>
<dbReference type="InterPro" id="IPR009929">
    <property type="entry name" value="T3SS_YscO"/>
</dbReference>
<comment type="caution">
    <text evidence="1">The sequence shown here is derived from an EMBL/GenBank/DDBJ whole genome shotgun (WGS) entry which is preliminary data.</text>
</comment>
<protein>
    <submittedName>
        <fullName evidence="1">Uncharacterized protein</fullName>
    </submittedName>
</protein>
<accession>A0A0J9E3I0</accession>
<dbReference type="AlphaFoldDB" id="A0A0J9E3I0"/>
<dbReference type="Pfam" id="PF07321">
    <property type="entry name" value="YscO"/>
    <property type="match status" value="1"/>
</dbReference>